<evidence type="ECO:0000256" key="8">
    <source>
        <dbReference type="SAM" id="MobiDB-lite"/>
    </source>
</evidence>
<dbReference type="Gene3D" id="1.10.10.10">
    <property type="entry name" value="Winged helix-like DNA-binding domain superfamily/Winged helix DNA-binding domain"/>
    <property type="match status" value="1"/>
</dbReference>
<dbReference type="GO" id="GO:0005524">
    <property type="term" value="F:ATP binding"/>
    <property type="evidence" value="ECO:0007669"/>
    <property type="project" value="UniProtKB-KW"/>
</dbReference>
<evidence type="ECO:0000256" key="4">
    <source>
        <dbReference type="ARBA" id="ARBA00022806"/>
    </source>
</evidence>
<comment type="subcellular location">
    <subcellularLocation>
        <location evidence="7">Nucleus</location>
    </subcellularLocation>
</comment>
<dbReference type="PANTHER" id="PTHR13710:SF120">
    <property type="entry name" value="BIFUNCTIONAL 3'-5' EXONUCLEASE_ATP-DEPENDENT HELICASE WRN"/>
    <property type="match status" value="1"/>
</dbReference>
<evidence type="ECO:0000256" key="7">
    <source>
        <dbReference type="RuleBase" id="RU364117"/>
    </source>
</evidence>
<dbReference type="CDD" id="cd18018">
    <property type="entry name" value="DEXHc_RecQ4-like"/>
    <property type="match status" value="1"/>
</dbReference>
<dbReference type="InterPro" id="IPR014001">
    <property type="entry name" value="Helicase_ATP-bd"/>
</dbReference>
<dbReference type="Pfam" id="PF00271">
    <property type="entry name" value="Helicase_C"/>
    <property type="match status" value="1"/>
</dbReference>
<keyword evidence="4 7" id="KW-0347">Helicase</keyword>
<evidence type="ECO:0000256" key="6">
    <source>
        <dbReference type="ARBA" id="ARBA00034617"/>
    </source>
</evidence>
<dbReference type="PROSITE" id="PS51194">
    <property type="entry name" value="HELICASE_CTER"/>
    <property type="match status" value="1"/>
</dbReference>
<dbReference type="GO" id="GO:0009378">
    <property type="term" value="F:four-way junction helicase activity"/>
    <property type="evidence" value="ECO:0007669"/>
    <property type="project" value="TreeGrafter"/>
</dbReference>
<feature type="compositionally biased region" description="Low complexity" evidence="8">
    <location>
        <begin position="1"/>
        <end position="12"/>
    </location>
</feature>
<dbReference type="Proteomes" id="UP000799539">
    <property type="component" value="Unassembled WGS sequence"/>
</dbReference>
<dbReference type="SUPFAM" id="SSF52540">
    <property type="entry name" value="P-loop containing nucleoside triphosphate hydrolases"/>
    <property type="match status" value="1"/>
</dbReference>
<comment type="catalytic activity">
    <reaction evidence="6 7">
        <text>Couples ATP hydrolysis with the unwinding of duplex DNA by translocating in the 3'-5' direction.</text>
        <dbReference type="EC" id="5.6.2.4"/>
    </reaction>
</comment>
<evidence type="ECO:0000256" key="1">
    <source>
        <dbReference type="ARBA" id="ARBA00005446"/>
    </source>
</evidence>
<evidence type="ECO:0000256" key="3">
    <source>
        <dbReference type="ARBA" id="ARBA00022801"/>
    </source>
</evidence>
<dbReference type="EC" id="5.6.2.4" evidence="7"/>
<dbReference type="GO" id="GO:0016787">
    <property type="term" value="F:hydrolase activity"/>
    <property type="evidence" value="ECO:0007669"/>
    <property type="project" value="UniProtKB-KW"/>
</dbReference>
<dbReference type="Pfam" id="PF00270">
    <property type="entry name" value="DEAD"/>
    <property type="match status" value="1"/>
</dbReference>
<dbReference type="InterPro" id="IPR011545">
    <property type="entry name" value="DEAD/DEAH_box_helicase_dom"/>
</dbReference>
<dbReference type="SMART" id="SM00490">
    <property type="entry name" value="HELICc"/>
    <property type="match status" value="1"/>
</dbReference>
<dbReference type="GO" id="GO:0005737">
    <property type="term" value="C:cytoplasm"/>
    <property type="evidence" value="ECO:0007669"/>
    <property type="project" value="TreeGrafter"/>
</dbReference>
<keyword evidence="7" id="KW-0539">Nucleus</keyword>
<gene>
    <name evidence="11" type="ORF">CERZMDRAFT_111233</name>
</gene>
<name>A0A6A6FJJ9_9PEZI</name>
<comment type="similarity">
    <text evidence="1 7">Belongs to the helicase family. RecQ subfamily.</text>
</comment>
<dbReference type="InterPro" id="IPR027417">
    <property type="entry name" value="P-loop_NTPase"/>
</dbReference>
<evidence type="ECO:0000313" key="11">
    <source>
        <dbReference type="EMBL" id="KAF2213570.1"/>
    </source>
</evidence>
<dbReference type="OrthoDB" id="10261556at2759"/>
<keyword evidence="3 7" id="KW-0378">Hydrolase</keyword>
<dbReference type="SMART" id="SM00487">
    <property type="entry name" value="DEXDc"/>
    <property type="match status" value="1"/>
</dbReference>
<dbReference type="PROSITE" id="PS51192">
    <property type="entry name" value="HELICASE_ATP_BIND_1"/>
    <property type="match status" value="1"/>
</dbReference>
<keyword evidence="12" id="KW-1185">Reference proteome</keyword>
<proteinExistence type="inferred from homology"/>
<dbReference type="InterPro" id="IPR001650">
    <property type="entry name" value="Helicase_C-like"/>
</dbReference>
<dbReference type="PANTHER" id="PTHR13710">
    <property type="entry name" value="DNA HELICASE RECQ FAMILY MEMBER"/>
    <property type="match status" value="1"/>
</dbReference>
<dbReference type="GO" id="GO:0005634">
    <property type="term" value="C:nucleus"/>
    <property type="evidence" value="ECO:0007669"/>
    <property type="project" value="UniProtKB-SubCell"/>
</dbReference>
<dbReference type="InterPro" id="IPR004589">
    <property type="entry name" value="DNA_helicase_ATP-dep_RecQ"/>
</dbReference>
<dbReference type="GO" id="GO:0043138">
    <property type="term" value="F:3'-5' DNA helicase activity"/>
    <property type="evidence" value="ECO:0007669"/>
    <property type="project" value="UniProtKB-EC"/>
</dbReference>
<accession>A0A6A6FJJ9</accession>
<feature type="compositionally biased region" description="Basic and acidic residues" evidence="8">
    <location>
        <begin position="14"/>
        <end position="29"/>
    </location>
</feature>
<reference evidence="11" key="1">
    <citation type="journal article" date="2020" name="Stud. Mycol.">
        <title>101 Dothideomycetes genomes: a test case for predicting lifestyles and emergence of pathogens.</title>
        <authorList>
            <person name="Haridas S."/>
            <person name="Albert R."/>
            <person name="Binder M."/>
            <person name="Bloem J."/>
            <person name="Labutti K."/>
            <person name="Salamov A."/>
            <person name="Andreopoulos B."/>
            <person name="Baker S."/>
            <person name="Barry K."/>
            <person name="Bills G."/>
            <person name="Bluhm B."/>
            <person name="Cannon C."/>
            <person name="Castanera R."/>
            <person name="Culley D."/>
            <person name="Daum C."/>
            <person name="Ezra D."/>
            <person name="Gonzalez J."/>
            <person name="Henrissat B."/>
            <person name="Kuo A."/>
            <person name="Liang C."/>
            <person name="Lipzen A."/>
            <person name="Lutzoni F."/>
            <person name="Magnuson J."/>
            <person name="Mondo S."/>
            <person name="Nolan M."/>
            <person name="Ohm R."/>
            <person name="Pangilinan J."/>
            <person name="Park H.-J."/>
            <person name="Ramirez L."/>
            <person name="Alfaro M."/>
            <person name="Sun H."/>
            <person name="Tritt A."/>
            <person name="Yoshinaga Y."/>
            <person name="Zwiers L.-H."/>
            <person name="Turgeon B."/>
            <person name="Goodwin S."/>
            <person name="Spatafora J."/>
            <person name="Crous P."/>
            <person name="Grigoriev I."/>
        </authorList>
    </citation>
    <scope>NUCLEOTIDE SEQUENCE</scope>
    <source>
        <strain evidence="11">SCOH1-5</strain>
    </source>
</reference>
<dbReference type="InterPro" id="IPR032284">
    <property type="entry name" value="RecQ_Zn-bd"/>
</dbReference>
<feature type="domain" description="Helicase C-terminal" evidence="10">
    <location>
        <begin position="323"/>
        <end position="466"/>
    </location>
</feature>
<dbReference type="GO" id="GO:0005694">
    <property type="term" value="C:chromosome"/>
    <property type="evidence" value="ECO:0007669"/>
    <property type="project" value="TreeGrafter"/>
</dbReference>
<dbReference type="Pfam" id="PF16124">
    <property type="entry name" value="RecQ_Zn_bind"/>
    <property type="match status" value="1"/>
</dbReference>
<feature type="region of interest" description="Disordered" evidence="8">
    <location>
        <begin position="1"/>
        <end position="80"/>
    </location>
</feature>
<dbReference type="Gene3D" id="3.40.50.300">
    <property type="entry name" value="P-loop containing nucleotide triphosphate hydrolases"/>
    <property type="match status" value="2"/>
</dbReference>
<dbReference type="NCBIfam" id="TIGR00614">
    <property type="entry name" value="recQ_fam"/>
    <property type="match status" value="1"/>
</dbReference>
<dbReference type="GO" id="GO:0003676">
    <property type="term" value="F:nucleic acid binding"/>
    <property type="evidence" value="ECO:0007669"/>
    <property type="project" value="InterPro"/>
</dbReference>
<sequence>MSLDPGAGAKPGVGKKENVPKVIKAERTPKSGALLGEKGQKLPKGVLPGGTHEVGKINDRKRKHEDEEVTVAKKPRTTSTSSRAIEVANKVLKEHFGMSSFRLKQEQAITRLLDSNGGSAVVVFPTGGGKSLCYQVPALCFKEMDRLAGVRQQHAESGITLVVSPLIALMKDQVDALQRRNISAAVMDSTKTKEEYLQTVEAMRNGTLDILYCAPERLNNEGFVASMANVKGGVRLLAVDEAHCISEWGHSFRPDYLKIARFAREIEAEKVICLTATATPAVAKDVCRAFDIDEDGLFRTATYRPNLKLKARSYQTKKESWPQLEAFLRKYPGSTIIYVTTHKQAEDLAEQLRKRKFKADHFHAGMPTEEKMRIQDKFMASKDHIICATIAFGMGIDKADIRNVVHYDIPRSLEGYSQEIGRAGRDGLDSQCVVFLCAEDLHLRESFARGDLPSRKSVFGFIQSLFSHKANDGVIEVNSNALSKDFDIKPNTTGTLFAALELRFHLFRATTPKYTKYQYKALKSTNHDQTPAARALRAQARAAKVWTYVDVDAAAVQSRIDRAVLVTKLNEWQDNRHIELQPGGVMNVFRIVVDKWPPPPSEAERLTDALYKDLVLREQQELGRMEQVMNLITGKACFARVLASHFGDTLPDDAQECGSCTWCQTHDAVKSVARPKRAWDPKAFMAVLAATTDRDDARYLARIAFGIKSPRVTAAKLGNHPVFGSMGDHDFMVAECLNHGSLVGSQAAHFASRSVPSLMGRARGQANACSHTETTVEKKRCRQIC</sequence>
<evidence type="ECO:0000256" key="2">
    <source>
        <dbReference type="ARBA" id="ARBA00022741"/>
    </source>
</evidence>
<evidence type="ECO:0000259" key="10">
    <source>
        <dbReference type="PROSITE" id="PS51194"/>
    </source>
</evidence>
<feature type="domain" description="Helicase ATP-binding" evidence="9">
    <location>
        <begin position="111"/>
        <end position="296"/>
    </location>
</feature>
<dbReference type="AlphaFoldDB" id="A0A6A6FJJ9"/>
<organism evidence="11 12">
    <name type="scientific">Cercospora zeae-maydis SCOH1-5</name>
    <dbReference type="NCBI Taxonomy" id="717836"/>
    <lineage>
        <taxon>Eukaryota</taxon>
        <taxon>Fungi</taxon>
        <taxon>Dikarya</taxon>
        <taxon>Ascomycota</taxon>
        <taxon>Pezizomycotina</taxon>
        <taxon>Dothideomycetes</taxon>
        <taxon>Dothideomycetidae</taxon>
        <taxon>Mycosphaerellales</taxon>
        <taxon>Mycosphaerellaceae</taxon>
        <taxon>Cercospora</taxon>
    </lineage>
</organism>
<dbReference type="EMBL" id="ML992670">
    <property type="protein sequence ID" value="KAF2213570.1"/>
    <property type="molecule type" value="Genomic_DNA"/>
</dbReference>
<keyword evidence="2 7" id="KW-0547">Nucleotide-binding</keyword>
<protein>
    <recommendedName>
        <fullName evidence="7">ATP-dependent DNA helicase</fullName>
        <ecNumber evidence="7">5.6.2.4</ecNumber>
    </recommendedName>
</protein>
<dbReference type="GO" id="GO:0000724">
    <property type="term" value="P:double-strand break repair via homologous recombination"/>
    <property type="evidence" value="ECO:0007669"/>
    <property type="project" value="TreeGrafter"/>
</dbReference>
<evidence type="ECO:0000313" key="12">
    <source>
        <dbReference type="Proteomes" id="UP000799539"/>
    </source>
</evidence>
<evidence type="ECO:0000256" key="5">
    <source>
        <dbReference type="ARBA" id="ARBA00022840"/>
    </source>
</evidence>
<dbReference type="InterPro" id="IPR036388">
    <property type="entry name" value="WH-like_DNA-bd_sf"/>
</dbReference>
<comment type="catalytic activity">
    <reaction evidence="7">
        <text>ATP + H2O = ADP + phosphate + H(+)</text>
        <dbReference type="Rhea" id="RHEA:13065"/>
        <dbReference type="ChEBI" id="CHEBI:15377"/>
        <dbReference type="ChEBI" id="CHEBI:15378"/>
        <dbReference type="ChEBI" id="CHEBI:30616"/>
        <dbReference type="ChEBI" id="CHEBI:43474"/>
        <dbReference type="ChEBI" id="CHEBI:456216"/>
    </reaction>
</comment>
<evidence type="ECO:0000259" key="9">
    <source>
        <dbReference type="PROSITE" id="PS51192"/>
    </source>
</evidence>
<keyword evidence="5 7" id="KW-0067">ATP-binding</keyword>